<proteinExistence type="predicted"/>
<dbReference type="Gene3D" id="3.40.50.2000">
    <property type="entry name" value="Glycogen Phosphorylase B"/>
    <property type="match status" value="2"/>
</dbReference>
<dbReference type="PATRIC" id="fig|717959.3.peg.1370"/>
<organism evidence="1 2">
    <name type="scientific">Alistipes shahii WAL 8301</name>
    <dbReference type="NCBI Taxonomy" id="717959"/>
    <lineage>
        <taxon>Bacteria</taxon>
        <taxon>Pseudomonadati</taxon>
        <taxon>Bacteroidota</taxon>
        <taxon>Bacteroidia</taxon>
        <taxon>Bacteroidales</taxon>
        <taxon>Rikenellaceae</taxon>
        <taxon>Alistipes</taxon>
    </lineage>
</organism>
<keyword evidence="1" id="KW-0808">Transferase</keyword>
<gene>
    <name evidence="1" type="ORF">AL1_28670</name>
</gene>
<keyword evidence="2" id="KW-1185">Reference proteome</keyword>
<evidence type="ECO:0000313" key="1">
    <source>
        <dbReference type="EMBL" id="CBK64994.1"/>
    </source>
</evidence>
<dbReference type="CAZy" id="GT4">
    <property type="family name" value="Glycosyltransferase Family 4"/>
</dbReference>
<dbReference type="STRING" id="717959.AL1_28670"/>
<dbReference type="GO" id="GO:0016757">
    <property type="term" value="F:glycosyltransferase activity"/>
    <property type="evidence" value="ECO:0007669"/>
    <property type="project" value="UniProtKB-ARBA"/>
</dbReference>
<evidence type="ECO:0000313" key="2">
    <source>
        <dbReference type="Proteomes" id="UP000008794"/>
    </source>
</evidence>
<dbReference type="KEGG" id="ash:AL1_28670"/>
<dbReference type="Proteomes" id="UP000008794">
    <property type="component" value="Chromosome"/>
</dbReference>
<sequence length="393" mass="44876">MNGMKSPECSDTMKITILGPAHPYRGGLASIMEIMARTFQRRGDEVDIKTFTLQYPSLLFPGESQTVATPPPADLRICRCVNTMNPLNWVRVGRRIRRERPDFVLMKYWTPFMAPCFGTIARIARGNGHTKVLCQIDNVEPHEHHLTDKPFNRYYLHSVDGFVYMSEQVHSELRAYSDAPALFSPHPLFENFGERVERSEACVRLGLDPANRYVLFFGLIRDYKGLDLLLDAWAQLRRAGRTEGRRLIVAGEFYTAREPYLNRIADNGLQDEVLLHDRFIPDDDVKYYFSAADFVVQPYKTATQSGVTQIAYQFCVPMVVTKVGGLAEIVPDGRVGYVCEPTPEGVAGAIERMYEGDTLQRFRENCVEERRRFSWEEMCSRITELYGLVASGK</sequence>
<accession>D4IPY2</accession>
<dbReference type="AlphaFoldDB" id="D4IPY2"/>
<dbReference type="SUPFAM" id="SSF53756">
    <property type="entry name" value="UDP-Glycosyltransferase/glycogen phosphorylase"/>
    <property type="match status" value="1"/>
</dbReference>
<name>D4IPY2_9BACT</name>
<protein>
    <submittedName>
        <fullName evidence="1">Glycosyltransferase</fullName>
    </submittedName>
</protein>
<dbReference type="Pfam" id="PF13692">
    <property type="entry name" value="Glyco_trans_1_4"/>
    <property type="match status" value="1"/>
</dbReference>
<dbReference type="EMBL" id="FP929032">
    <property type="protein sequence ID" value="CBK64994.1"/>
    <property type="molecule type" value="Genomic_DNA"/>
</dbReference>
<dbReference type="PANTHER" id="PTHR12526">
    <property type="entry name" value="GLYCOSYLTRANSFERASE"/>
    <property type="match status" value="1"/>
</dbReference>
<dbReference type="HOGENOM" id="CLU_009583_6_2_10"/>
<reference evidence="1 2" key="1">
    <citation type="submission" date="2010-03" db="EMBL/GenBank/DDBJ databases">
        <title>The genome sequence of Alistipes shahii WAL 8301.</title>
        <authorList>
            <consortium name="metaHIT consortium -- http://www.metahit.eu/"/>
            <person name="Pajon A."/>
            <person name="Turner K."/>
            <person name="Parkhill J."/>
        </authorList>
    </citation>
    <scope>NUCLEOTIDE SEQUENCE [LARGE SCALE GENOMIC DNA]</scope>
    <source>
        <strain evidence="1 2">WAL 8301</strain>
    </source>
</reference>
<reference evidence="1 2" key="2">
    <citation type="submission" date="2010-03" db="EMBL/GenBank/DDBJ databases">
        <authorList>
            <person name="Pajon A."/>
        </authorList>
    </citation>
    <scope>NUCLEOTIDE SEQUENCE [LARGE SCALE GENOMIC DNA]</scope>
    <source>
        <strain evidence="1 2">WAL 8301</strain>
    </source>
</reference>